<organism evidence="3 4">
    <name type="scientific">Volvox africanus</name>
    <dbReference type="NCBI Taxonomy" id="51714"/>
    <lineage>
        <taxon>Eukaryota</taxon>
        <taxon>Viridiplantae</taxon>
        <taxon>Chlorophyta</taxon>
        <taxon>core chlorophytes</taxon>
        <taxon>Chlorophyceae</taxon>
        <taxon>CS clade</taxon>
        <taxon>Chlamydomonadales</taxon>
        <taxon>Volvocaceae</taxon>
        <taxon>Volvox</taxon>
    </lineage>
</organism>
<accession>A0ABQ5SHD6</accession>
<reference evidence="3 4" key="1">
    <citation type="journal article" date="2023" name="IScience">
        <title>Expanded male sex-determining region conserved during the evolution of homothallism in the green alga Volvox.</title>
        <authorList>
            <person name="Yamamoto K."/>
            <person name="Matsuzaki R."/>
            <person name="Mahakham W."/>
            <person name="Heman W."/>
            <person name="Sekimoto H."/>
            <person name="Kawachi M."/>
            <person name="Minakuchi Y."/>
            <person name="Toyoda A."/>
            <person name="Nozaki H."/>
        </authorList>
    </citation>
    <scope>NUCLEOTIDE SEQUENCE [LARGE SCALE GENOMIC DNA]</scope>
    <source>
        <strain evidence="3 4">NIES-4468</strain>
    </source>
</reference>
<dbReference type="SUPFAM" id="SSF160350">
    <property type="entry name" value="Rnp2-like"/>
    <property type="match status" value="1"/>
</dbReference>
<evidence type="ECO:0000259" key="2">
    <source>
        <dbReference type="Pfam" id="PF20976"/>
    </source>
</evidence>
<gene>
    <name evidence="3" type="ORF">VaNZ11_013945</name>
</gene>
<dbReference type="PANTHER" id="PTHR15441">
    <property type="entry name" value="RIBONUCLEASE P PROTEIN SUBUNIT P14"/>
    <property type="match status" value="1"/>
</dbReference>
<protein>
    <recommendedName>
        <fullName evidence="2">Ribonucleases P/MRP subunit Pop8-like domain-containing protein</fullName>
    </recommendedName>
</protein>
<feature type="domain" description="Ribonucleases P/MRP subunit Pop8-like" evidence="2">
    <location>
        <begin position="41"/>
        <end position="93"/>
    </location>
</feature>
<name>A0ABQ5SHD6_9CHLO</name>
<dbReference type="InterPro" id="IPR049128">
    <property type="entry name" value="Pop8-like_dom"/>
</dbReference>
<comment type="caution">
    <text evidence="3">The sequence shown here is derived from an EMBL/GenBank/DDBJ whole genome shotgun (WGS) entry which is preliminary data.</text>
</comment>
<sequence length="137" mass="14745">MMFNQVTNVPRQWTREVSCADVFMSLSVSFPGLGAEAATVTMTEQLFKSILQEALTDVYGLIGGAVNFVVLQVQGCSAIVRAHERDAHKLWAAAVFATKLGSAKVEVTVNRASPFLMSMSVDSRAWAASIVAGSFEL</sequence>
<evidence type="ECO:0000313" key="4">
    <source>
        <dbReference type="Proteomes" id="UP001165090"/>
    </source>
</evidence>
<dbReference type="Pfam" id="PF20976">
    <property type="entry name" value="Pop8"/>
    <property type="match status" value="1"/>
</dbReference>
<dbReference type="InterPro" id="IPR038085">
    <property type="entry name" value="Rnp2-like_sf"/>
</dbReference>
<keyword evidence="1" id="KW-0819">tRNA processing</keyword>
<dbReference type="EMBL" id="BSDZ01000086">
    <property type="protein sequence ID" value="GLI69357.1"/>
    <property type="molecule type" value="Genomic_DNA"/>
</dbReference>
<dbReference type="PANTHER" id="PTHR15441:SF1">
    <property type="entry name" value="RIBONUCLEASE P PROTEIN SUBUNIT P14"/>
    <property type="match status" value="1"/>
</dbReference>
<dbReference type="Proteomes" id="UP001165090">
    <property type="component" value="Unassembled WGS sequence"/>
</dbReference>
<evidence type="ECO:0000313" key="3">
    <source>
        <dbReference type="EMBL" id="GLI69357.1"/>
    </source>
</evidence>
<evidence type="ECO:0000256" key="1">
    <source>
        <dbReference type="ARBA" id="ARBA00022694"/>
    </source>
</evidence>
<keyword evidence="4" id="KW-1185">Reference proteome</keyword>
<proteinExistence type="predicted"/>